<dbReference type="PANTHER" id="PTHR46984:SF1">
    <property type="entry name" value="LEUCINE-RICH REPEAT-CONTAINING PROTEIN 71"/>
    <property type="match status" value="1"/>
</dbReference>
<gene>
    <name evidence="2" type="ORF">PYW07_011055</name>
</gene>
<dbReference type="InterPro" id="IPR053040">
    <property type="entry name" value="LRR-containing_protein_71"/>
</dbReference>
<dbReference type="Pfam" id="PF13516">
    <property type="entry name" value="LRR_6"/>
    <property type="match status" value="3"/>
</dbReference>
<comment type="caution">
    <text evidence="2">The sequence shown here is derived from an EMBL/GenBank/DDBJ whole genome shotgun (WGS) entry which is preliminary data.</text>
</comment>
<dbReference type="InterPro" id="IPR032675">
    <property type="entry name" value="LRR_dom_sf"/>
</dbReference>
<feature type="region of interest" description="Disordered" evidence="1">
    <location>
        <begin position="1"/>
        <end position="35"/>
    </location>
</feature>
<dbReference type="PANTHER" id="PTHR46984">
    <property type="entry name" value="LEUCINE-RICH REPEAT-CONTAINING PROTEIN 71"/>
    <property type="match status" value="1"/>
</dbReference>
<evidence type="ECO:0000313" key="2">
    <source>
        <dbReference type="EMBL" id="KAJ8705228.1"/>
    </source>
</evidence>
<evidence type="ECO:0000313" key="3">
    <source>
        <dbReference type="Proteomes" id="UP001231518"/>
    </source>
</evidence>
<reference evidence="2" key="1">
    <citation type="submission" date="2023-03" db="EMBL/GenBank/DDBJ databases">
        <title>Chromosome-level genomes of two armyworms, Mythimna separata and Mythimna loreyi, provide insights into the biosynthesis and reception of sex pheromones.</title>
        <authorList>
            <person name="Zhao H."/>
        </authorList>
    </citation>
    <scope>NUCLEOTIDE SEQUENCE</scope>
    <source>
        <strain evidence="2">BeijingLab</strain>
        <tissue evidence="2">Pupa</tissue>
    </source>
</reference>
<dbReference type="SMART" id="SM00368">
    <property type="entry name" value="LRR_RI"/>
    <property type="match status" value="4"/>
</dbReference>
<dbReference type="Proteomes" id="UP001231518">
    <property type="component" value="Chromosome 27"/>
</dbReference>
<dbReference type="Gene3D" id="3.80.10.10">
    <property type="entry name" value="Ribonuclease Inhibitor"/>
    <property type="match status" value="1"/>
</dbReference>
<evidence type="ECO:0008006" key="4">
    <source>
        <dbReference type="Google" id="ProtNLM"/>
    </source>
</evidence>
<dbReference type="InterPro" id="IPR001611">
    <property type="entry name" value="Leu-rich_rpt"/>
</dbReference>
<protein>
    <recommendedName>
        <fullName evidence="4">Leucine-rich repeat-containing protein 71</fullName>
    </recommendedName>
</protein>
<accession>A0AAD7Y7E8</accession>
<proteinExistence type="predicted"/>
<dbReference type="AlphaFoldDB" id="A0AAD7Y7E8"/>
<name>A0AAD7Y7E8_MYTSE</name>
<evidence type="ECO:0000256" key="1">
    <source>
        <dbReference type="SAM" id="MobiDB-lite"/>
    </source>
</evidence>
<dbReference type="SUPFAM" id="SSF52047">
    <property type="entry name" value="RNI-like"/>
    <property type="match status" value="1"/>
</dbReference>
<keyword evidence="3" id="KW-1185">Reference proteome</keyword>
<dbReference type="EMBL" id="JARGEI010000030">
    <property type="protein sequence ID" value="KAJ8705228.1"/>
    <property type="molecule type" value="Genomic_DNA"/>
</dbReference>
<feature type="compositionally biased region" description="Polar residues" evidence="1">
    <location>
        <begin position="88"/>
        <end position="104"/>
    </location>
</feature>
<organism evidence="2 3">
    <name type="scientific">Mythimna separata</name>
    <name type="common">Oriental armyworm</name>
    <name type="synonym">Pseudaletia separata</name>
    <dbReference type="NCBI Taxonomy" id="271217"/>
    <lineage>
        <taxon>Eukaryota</taxon>
        <taxon>Metazoa</taxon>
        <taxon>Ecdysozoa</taxon>
        <taxon>Arthropoda</taxon>
        <taxon>Hexapoda</taxon>
        <taxon>Insecta</taxon>
        <taxon>Pterygota</taxon>
        <taxon>Neoptera</taxon>
        <taxon>Endopterygota</taxon>
        <taxon>Lepidoptera</taxon>
        <taxon>Glossata</taxon>
        <taxon>Ditrysia</taxon>
        <taxon>Noctuoidea</taxon>
        <taxon>Noctuidae</taxon>
        <taxon>Noctuinae</taxon>
        <taxon>Hadenini</taxon>
        <taxon>Mythimna</taxon>
    </lineage>
</organism>
<dbReference type="PROSITE" id="PS51450">
    <property type="entry name" value="LRR"/>
    <property type="match status" value="1"/>
</dbReference>
<feature type="region of interest" description="Disordered" evidence="1">
    <location>
        <begin position="68"/>
        <end position="104"/>
    </location>
</feature>
<sequence length="478" mass="54153">MESYSKSKSRAFGSHRYVDHEEEESDESVGDKPKPKNFDIFVPWACKAYGVEADVIVTRTLQSAYKSAVSPKKQVQNKQQKKEKTHVTNEQGTGTDLSSSENVQLTSSIKTETDKVVKIEAVYDDRKRLVHVKFLNNKNIPRTIMQVVALTLPYQKYLTSITINRVLCVESLYEISKFLPNSQITELCFDGTFLKEANYHLLLPQSKLKHLSLARCTINDDVVKMITDQLKEPYPASKVLSALNLSSNKITDAGANYIADMLQSNRKLCYLNLAGNMITDKGGVSILNTFQKFPLQPQELKESRVRYVAHLKEKSSLVNKFLKELQTAALDGTKKKTLKKRLAGVHYSETDFEIQIQDKAEYMANQKLGFYSNPFSPENTEVKGGVVYCLGNNTLFCLNLAYNNLGYISLKKLVEVLKMQQRLNRTPRGLIRVVTEGNLMPVACEEFVEIERLLESAIKTKISPIKRRETSVQQKPGK</sequence>